<dbReference type="FunFam" id="1.10.472.10:FF:000001">
    <property type="entry name" value="G2/mitotic-specific cyclin"/>
    <property type="match status" value="1"/>
</dbReference>
<dbReference type="InterPro" id="IPR039361">
    <property type="entry name" value="Cyclin"/>
</dbReference>
<dbReference type="GO" id="GO:0044772">
    <property type="term" value="P:mitotic cell cycle phase transition"/>
    <property type="evidence" value="ECO:0007669"/>
    <property type="project" value="UniProtKB-ARBA"/>
</dbReference>
<feature type="domain" description="Cyclin C-terminal" evidence="7">
    <location>
        <begin position="298"/>
        <end position="412"/>
    </location>
</feature>
<evidence type="ECO:0000313" key="9">
    <source>
        <dbReference type="Proteomes" id="UP000750334"/>
    </source>
</evidence>
<dbReference type="EMBL" id="PUHR01000142">
    <property type="protein sequence ID" value="KAG0662730.1"/>
    <property type="molecule type" value="Genomic_DNA"/>
</dbReference>
<dbReference type="Proteomes" id="UP000750334">
    <property type="component" value="Unassembled WGS sequence"/>
</dbReference>
<evidence type="ECO:0000259" key="7">
    <source>
        <dbReference type="SMART" id="SM01332"/>
    </source>
</evidence>
<feature type="compositionally biased region" description="Low complexity" evidence="5">
    <location>
        <begin position="110"/>
        <end position="121"/>
    </location>
</feature>
<dbReference type="GO" id="GO:0016538">
    <property type="term" value="F:cyclin-dependent protein serine/threonine kinase regulator activity"/>
    <property type="evidence" value="ECO:0007669"/>
    <property type="project" value="UniProtKB-ARBA"/>
</dbReference>
<reference evidence="8 9" key="1">
    <citation type="submission" date="2020-11" db="EMBL/GenBank/DDBJ databases">
        <title>Kefir isolates.</title>
        <authorList>
            <person name="Marcisauskas S."/>
            <person name="Kim Y."/>
            <person name="Blasche S."/>
        </authorList>
    </citation>
    <scope>NUCLEOTIDE SEQUENCE [LARGE SCALE GENOMIC DNA]</scope>
    <source>
        <strain evidence="8 9">OG2</strain>
    </source>
</reference>
<dbReference type="GO" id="GO:0051301">
    <property type="term" value="P:cell division"/>
    <property type="evidence" value="ECO:0007669"/>
    <property type="project" value="UniProtKB-KW"/>
</dbReference>
<evidence type="ECO:0008006" key="10">
    <source>
        <dbReference type="Google" id="ProtNLM"/>
    </source>
</evidence>
<comment type="caution">
    <text evidence="8">The sequence shown here is derived from an EMBL/GenBank/DDBJ whole genome shotgun (WGS) entry which is preliminary data.</text>
</comment>
<protein>
    <recommendedName>
        <fullName evidence="10">Cyclin N-terminal domain-containing protein</fullName>
    </recommendedName>
</protein>
<keyword evidence="1" id="KW-0132">Cell division</keyword>
<dbReference type="Pfam" id="PF00134">
    <property type="entry name" value="Cyclin_N"/>
    <property type="match status" value="1"/>
</dbReference>
<evidence type="ECO:0000256" key="5">
    <source>
        <dbReference type="SAM" id="MobiDB-lite"/>
    </source>
</evidence>
<evidence type="ECO:0000256" key="2">
    <source>
        <dbReference type="ARBA" id="ARBA00023127"/>
    </source>
</evidence>
<feature type="compositionally biased region" description="Polar residues" evidence="5">
    <location>
        <begin position="26"/>
        <end position="37"/>
    </location>
</feature>
<feature type="domain" description="Cyclin-like" evidence="6">
    <location>
        <begin position="205"/>
        <end position="289"/>
    </location>
</feature>
<dbReference type="AlphaFoldDB" id="A0A9P6W5I1"/>
<feature type="region of interest" description="Disordered" evidence="5">
    <location>
        <begin position="1"/>
        <end position="51"/>
    </location>
</feature>
<dbReference type="InterPro" id="IPR006671">
    <property type="entry name" value="Cyclin_N"/>
</dbReference>
<evidence type="ECO:0000256" key="1">
    <source>
        <dbReference type="ARBA" id="ARBA00022618"/>
    </source>
</evidence>
<evidence type="ECO:0000259" key="6">
    <source>
        <dbReference type="SMART" id="SM00385"/>
    </source>
</evidence>
<keyword evidence="9" id="KW-1185">Reference proteome</keyword>
<evidence type="ECO:0000256" key="4">
    <source>
        <dbReference type="RuleBase" id="RU000383"/>
    </source>
</evidence>
<dbReference type="PANTHER" id="PTHR10177">
    <property type="entry name" value="CYCLINS"/>
    <property type="match status" value="1"/>
</dbReference>
<dbReference type="InterPro" id="IPR048258">
    <property type="entry name" value="Cyclins_cyclin-box"/>
</dbReference>
<dbReference type="SMART" id="SM01332">
    <property type="entry name" value="Cyclin_C"/>
    <property type="match status" value="1"/>
</dbReference>
<comment type="similarity">
    <text evidence="4">Belongs to the cyclin family.</text>
</comment>
<accession>A0A9P6W5I1</accession>
<dbReference type="InterPro" id="IPR036915">
    <property type="entry name" value="Cyclin-like_sf"/>
</dbReference>
<sequence length="418" mass="48445">MTQQDQISGGVDQPRSHKRALHDITRQSSNKLPGNTSKPRRKPPPPIIDLSSAETLNESDKKIVSSIYNVRYEAISKEISKCISDFANMDTLPDLFADDEITLNDDDNHSNSNRSSNSSDNTSIGPFKLIENESTRETILKSKEKYRSVSQDPQDSDYLDPVLVAEYSDSIYNYMGKLESKYKPKSDYMDNQTFLDWEYRRTLVEWLVNIHKELDLIPETLFLGVNLMDRYLSKESITLNKFRLIGITALFIATKMEEHKVPSLEDVLEAMDGQYSEDEIIETERFILVTLRHRLGWPGPMSFLRKTNKADDYDDDIRTHAKYFLESTLVDSRFVACSPSLLAAGAYYISKWMVNNDDSWSLKHTFYSGYTKEQILPLVKIIMRNCDRGKSIHYNIRKKYSKKSYSSTVQKYETWRKK</sequence>
<gene>
    <name evidence="8" type="ORF">C6P45_001057</name>
</gene>
<feature type="domain" description="Cyclin-like" evidence="6">
    <location>
        <begin position="302"/>
        <end position="384"/>
    </location>
</feature>
<feature type="region of interest" description="Disordered" evidence="5">
    <location>
        <begin position="106"/>
        <end position="128"/>
    </location>
</feature>
<dbReference type="InterPro" id="IPR013763">
    <property type="entry name" value="Cyclin-like_dom"/>
</dbReference>
<evidence type="ECO:0000313" key="8">
    <source>
        <dbReference type="EMBL" id="KAG0662730.1"/>
    </source>
</evidence>
<name>A0A9P6W5I1_MAUEX</name>
<dbReference type="PROSITE" id="PS00292">
    <property type="entry name" value="CYCLINS"/>
    <property type="match status" value="1"/>
</dbReference>
<keyword evidence="3" id="KW-0131">Cell cycle</keyword>
<dbReference type="OrthoDB" id="5590282at2759"/>
<dbReference type="SUPFAM" id="SSF47954">
    <property type="entry name" value="Cyclin-like"/>
    <property type="match status" value="2"/>
</dbReference>
<dbReference type="Pfam" id="PF02984">
    <property type="entry name" value="Cyclin_C"/>
    <property type="match status" value="1"/>
</dbReference>
<keyword evidence="2 4" id="KW-0195">Cyclin</keyword>
<dbReference type="SMART" id="SM00385">
    <property type="entry name" value="CYCLIN"/>
    <property type="match status" value="2"/>
</dbReference>
<dbReference type="InterPro" id="IPR004367">
    <property type="entry name" value="Cyclin_C-dom"/>
</dbReference>
<dbReference type="Gene3D" id="1.10.472.10">
    <property type="entry name" value="Cyclin-like"/>
    <property type="match status" value="2"/>
</dbReference>
<organism evidence="8 9">
    <name type="scientific">Maudiozyma exigua</name>
    <name type="common">Yeast</name>
    <name type="synonym">Kazachstania exigua</name>
    <dbReference type="NCBI Taxonomy" id="34358"/>
    <lineage>
        <taxon>Eukaryota</taxon>
        <taxon>Fungi</taxon>
        <taxon>Dikarya</taxon>
        <taxon>Ascomycota</taxon>
        <taxon>Saccharomycotina</taxon>
        <taxon>Saccharomycetes</taxon>
        <taxon>Saccharomycetales</taxon>
        <taxon>Saccharomycetaceae</taxon>
        <taxon>Maudiozyma</taxon>
    </lineage>
</organism>
<evidence type="ECO:0000256" key="3">
    <source>
        <dbReference type="ARBA" id="ARBA00023306"/>
    </source>
</evidence>
<proteinExistence type="inferred from homology"/>